<dbReference type="EMBL" id="JAGGNH010000001">
    <property type="protein sequence ID" value="KAJ0985716.1"/>
    <property type="molecule type" value="Genomic_DNA"/>
</dbReference>
<evidence type="ECO:0000256" key="1">
    <source>
        <dbReference type="SAM" id="Phobius"/>
    </source>
</evidence>
<keyword evidence="1" id="KW-0812">Transmembrane</keyword>
<evidence type="ECO:0000313" key="3">
    <source>
        <dbReference type="EMBL" id="KAJ0985716.1"/>
    </source>
</evidence>
<dbReference type="PANTHER" id="PTHR31460">
    <property type="match status" value="1"/>
</dbReference>
<protein>
    <recommendedName>
        <fullName evidence="5">SMP-30/Gluconolactonase/LRE-like region domain-containing protein</fullName>
    </recommendedName>
</protein>
<comment type="caution">
    <text evidence="3">The sequence shown here is derived from an EMBL/GenBank/DDBJ whole genome shotgun (WGS) entry which is preliminary data.</text>
</comment>
<dbReference type="Proteomes" id="UP001085076">
    <property type="component" value="Miscellaneous, Linkage group lg01"/>
</dbReference>
<accession>A0A9D5D5G6</accession>
<sequence length="338" mass="35619">MAASLVSFIGILLLVIPALAHTRHVIIPNAPDLHPVSLAWDPNAQHFLVGSRLRPAISSISDAGVVETLISDELHPQGSFIAAVAIDAPRRRLLAALANPPALAAYDLQSRRQHTRIFSSPLPDDPAALAVDHATGDVFVTLGNFIYKIDLEGKASIFSESRVYGSEAPLEGVAHVSRGFLLVAQGGTGAVFKVDDEMGAAKTGLAARWGGRAPGPGGAGIAVRSDGSAVMVAGSKVRAVRSEDGWGEAAVVDEVSVEGVAMGVTVREGRKAYVLVGEKDEDGGISGSKFRIEEVEWGSDGEGDMLVPMVLLALGFAYFLYWRFQMGQLASSLNKKRA</sequence>
<reference evidence="3" key="2">
    <citation type="journal article" date="2022" name="Hortic Res">
        <title>The genome of Dioscorea zingiberensis sheds light on the biosynthesis, origin and evolution of the medicinally important diosgenin saponins.</title>
        <authorList>
            <person name="Li Y."/>
            <person name="Tan C."/>
            <person name="Li Z."/>
            <person name="Guo J."/>
            <person name="Li S."/>
            <person name="Chen X."/>
            <person name="Wang C."/>
            <person name="Dai X."/>
            <person name="Yang H."/>
            <person name="Song W."/>
            <person name="Hou L."/>
            <person name="Xu J."/>
            <person name="Tong Z."/>
            <person name="Xu A."/>
            <person name="Yuan X."/>
            <person name="Wang W."/>
            <person name="Yang Q."/>
            <person name="Chen L."/>
            <person name="Sun Z."/>
            <person name="Wang K."/>
            <person name="Pan B."/>
            <person name="Chen J."/>
            <person name="Bao Y."/>
            <person name="Liu F."/>
            <person name="Qi X."/>
            <person name="Gang D.R."/>
            <person name="Wen J."/>
            <person name="Li J."/>
        </authorList>
    </citation>
    <scope>NUCLEOTIDE SEQUENCE</scope>
    <source>
        <strain evidence="3">Dzin_1.0</strain>
    </source>
</reference>
<proteinExistence type="predicted"/>
<reference evidence="3" key="1">
    <citation type="submission" date="2021-03" db="EMBL/GenBank/DDBJ databases">
        <authorList>
            <person name="Li Z."/>
            <person name="Yang C."/>
        </authorList>
    </citation>
    <scope>NUCLEOTIDE SEQUENCE</scope>
    <source>
        <strain evidence="3">Dzin_1.0</strain>
        <tissue evidence="3">Leaf</tissue>
    </source>
</reference>
<dbReference type="OrthoDB" id="1885092at2759"/>
<dbReference type="InterPro" id="IPR015943">
    <property type="entry name" value="WD40/YVTN_repeat-like_dom_sf"/>
</dbReference>
<dbReference type="PANTHER" id="PTHR31460:SF3">
    <property type="entry name" value="MESOCENTIN"/>
    <property type="match status" value="1"/>
</dbReference>
<name>A0A9D5D5G6_9LILI</name>
<organism evidence="3 4">
    <name type="scientific">Dioscorea zingiberensis</name>
    <dbReference type="NCBI Taxonomy" id="325984"/>
    <lineage>
        <taxon>Eukaryota</taxon>
        <taxon>Viridiplantae</taxon>
        <taxon>Streptophyta</taxon>
        <taxon>Embryophyta</taxon>
        <taxon>Tracheophyta</taxon>
        <taxon>Spermatophyta</taxon>
        <taxon>Magnoliopsida</taxon>
        <taxon>Liliopsida</taxon>
        <taxon>Dioscoreales</taxon>
        <taxon>Dioscoreaceae</taxon>
        <taxon>Dioscorea</taxon>
    </lineage>
</organism>
<dbReference type="AlphaFoldDB" id="A0A9D5D5G6"/>
<gene>
    <name evidence="3" type="ORF">J5N97_004072</name>
</gene>
<keyword evidence="2" id="KW-0732">Signal</keyword>
<evidence type="ECO:0008006" key="5">
    <source>
        <dbReference type="Google" id="ProtNLM"/>
    </source>
</evidence>
<dbReference type="GO" id="GO:0005783">
    <property type="term" value="C:endoplasmic reticulum"/>
    <property type="evidence" value="ECO:0007669"/>
    <property type="project" value="TreeGrafter"/>
</dbReference>
<keyword evidence="4" id="KW-1185">Reference proteome</keyword>
<keyword evidence="1" id="KW-0472">Membrane</keyword>
<dbReference type="SUPFAM" id="SSF101898">
    <property type="entry name" value="NHL repeat"/>
    <property type="match status" value="1"/>
</dbReference>
<dbReference type="InterPro" id="IPR053224">
    <property type="entry name" value="Sensory_adhesion_molecule"/>
</dbReference>
<evidence type="ECO:0000256" key="2">
    <source>
        <dbReference type="SAM" id="SignalP"/>
    </source>
</evidence>
<feature type="chain" id="PRO_5038593371" description="SMP-30/Gluconolactonase/LRE-like region domain-containing protein" evidence="2">
    <location>
        <begin position="21"/>
        <end position="338"/>
    </location>
</feature>
<feature type="transmembrane region" description="Helical" evidence="1">
    <location>
        <begin position="305"/>
        <end position="324"/>
    </location>
</feature>
<evidence type="ECO:0000313" key="4">
    <source>
        <dbReference type="Proteomes" id="UP001085076"/>
    </source>
</evidence>
<keyword evidence="1" id="KW-1133">Transmembrane helix</keyword>
<feature type="signal peptide" evidence="2">
    <location>
        <begin position="1"/>
        <end position="20"/>
    </location>
</feature>
<dbReference type="Gene3D" id="2.130.10.10">
    <property type="entry name" value="YVTN repeat-like/Quinoprotein amine dehydrogenase"/>
    <property type="match status" value="1"/>
</dbReference>